<evidence type="ECO:0000256" key="6">
    <source>
        <dbReference type="SAM" id="Phobius"/>
    </source>
</evidence>
<evidence type="ECO:0000256" key="2">
    <source>
        <dbReference type="ARBA" id="ARBA00022475"/>
    </source>
</evidence>
<proteinExistence type="predicted"/>
<evidence type="ECO:0000256" key="1">
    <source>
        <dbReference type="ARBA" id="ARBA00004651"/>
    </source>
</evidence>
<keyword evidence="2" id="KW-1003">Cell membrane</keyword>
<feature type="transmembrane region" description="Helical" evidence="6">
    <location>
        <begin position="71"/>
        <end position="91"/>
    </location>
</feature>
<keyword evidence="4 6" id="KW-1133">Transmembrane helix</keyword>
<dbReference type="Pfam" id="PF08395">
    <property type="entry name" value="7tm_7"/>
    <property type="match status" value="1"/>
</dbReference>
<dbReference type="EMBL" id="JAFNEN010000088">
    <property type="protein sequence ID" value="KAG8195442.1"/>
    <property type="molecule type" value="Genomic_DNA"/>
</dbReference>
<organism evidence="7 8">
    <name type="scientific">Oedothorax gibbosus</name>
    <dbReference type="NCBI Taxonomy" id="931172"/>
    <lineage>
        <taxon>Eukaryota</taxon>
        <taxon>Metazoa</taxon>
        <taxon>Ecdysozoa</taxon>
        <taxon>Arthropoda</taxon>
        <taxon>Chelicerata</taxon>
        <taxon>Arachnida</taxon>
        <taxon>Araneae</taxon>
        <taxon>Araneomorphae</taxon>
        <taxon>Entelegynae</taxon>
        <taxon>Araneoidea</taxon>
        <taxon>Linyphiidae</taxon>
        <taxon>Erigoninae</taxon>
        <taxon>Oedothorax</taxon>
    </lineage>
</organism>
<name>A0AAV6VG26_9ARAC</name>
<evidence type="ECO:0008006" key="9">
    <source>
        <dbReference type="Google" id="ProtNLM"/>
    </source>
</evidence>
<evidence type="ECO:0000313" key="7">
    <source>
        <dbReference type="EMBL" id="KAG8195442.1"/>
    </source>
</evidence>
<evidence type="ECO:0000256" key="4">
    <source>
        <dbReference type="ARBA" id="ARBA00022989"/>
    </source>
</evidence>
<dbReference type="AlphaFoldDB" id="A0AAV6VG26"/>
<protein>
    <recommendedName>
        <fullName evidence="9">Gustatory receptor</fullName>
    </recommendedName>
</protein>
<dbReference type="Proteomes" id="UP000827092">
    <property type="component" value="Unassembled WGS sequence"/>
</dbReference>
<gene>
    <name evidence="7" type="ORF">JTE90_013894</name>
</gene>
<accession>A0AAV6VG26</accession>
<feature type="transmembrane region" description="Helical" evidence="6">
    <location>
        <begin position="284"/>
        <end position="309"/>
    </location>
</feature>
<evidence type="ECO:0000256" key="3">
    <source>
        <dbReference type="ARBA" id="ARBA00022692"/>
    </source>
</evidence>
<feature type="transmembrane region" description="Helical" evidence="6">
    <location>
        <begin position="371"/>
        <end position="390"/>
    </location>
</feature>
<comment type="caution">
    <text evidence="7">The sequence shown here is derived from an EMBL/GenBank/DDBJ whole genome shotgun (WGS) entry which is preliminary data.</text>
</comment>
<keyword evidence="3 6" id="KW-0812">Transmembrane</keyword>
<comment type="subcellular location">
    <subcellularLocation>
        <location evidence="1">Cell membrane</location>
        <topology evidence="1">Multi-pass membrane protein</topology>
    </subcellularLocation>
</comment>
<keyword evidence="5 6" id="KW-0472">Membrane</keyword>
<dbReference type="GO" id="GO:0005886">
    <property type="term" value="C:plasma membrane"/>
    <property type="evidence" value="ECO:0007669"/>
    <property type="project" value="UniProtKB-SubCell"/>
</dbReference>
<evidence type="ECO:0000313" key="8">
    <source>
        <dbReference type="Proteomes" id="UP000827092"/>
    </source>
</evidence>
<keyword evidence="8" id="KW-1185">Reference proteome</keyword>
<dbReference type="GO" id="GO:0050909">
    <property type="term" value="P:sensory perception of taste"/>
    <property type="evidence" value="ECO:0007669"/>
    <property type="project" value="InterPro"/>
</dbReference>
<feature type="transmembrane region" description="Helical" evidence="6">
    <location>
        <begin position="40"/>
        <end position="65"/>
    </location>
</feature>
<sequence>MFSLLKSRNSFYFLFYVARFTGLPLPSSQPSQSKLESRNFNIFCLLLTILKTISFLFSCITIHHLVRATTLRLTFYSFNTCGTLTVFAIIAKKSSIRKTMKTLTQLRTELDFNCHVGSRQSIHLVIILASLVIIIFFAQIIFYFDKSHDDRWSVVKIYGLVLSNSTRRVYLDVYHCCVVFTYTNSTITVCLMSLVSYNVSNVLGDIIKSYRKRLMAILRHPNPTVDDIHVSVTLFRRIVCCTRDIEHALSLCLLLLYGASVTWIFNSFNVVIVRDKVYHNKLAYAFVAITTAMALIVFFTVTQGASRLISEDKKLKCLTVRLAERPFTASYASSFCVCNLSTLHCIKLLMRSIRGNRIYLTAGNMFILQRSLVLTMFGLISSYGVLLHQFGDYQL</sequence>
<feature type="transmembrane region" description="Helical" evidence="6">
    <location>
        <begin position="122"/>
        <end position="144"/>
    </location>
</feature>
<feature type="transmembrane region" description="Helical" evidence="6">
    <location>
        <begin position="248"/>
        <end position="272"/>
    </location>
</feature>
<evidence type="ECO:0000256" key="5">
    <source>
        <dbReference type="ARBA" id="ARBA00023136"/>
    </source>
</evidence>
<reference evidence="7 8" key="1">
    <citation type="journal article" date="2022" name="Nat. Ecol. Evol.">
        <title>A masculinizing supergene underlies an exaggerated male reproductive morph in a spider.</title>
        <authorList>
            <person name="Hendrickx F."/>
            <person name="De Corte Z."/>
            <person name="Sonet G."/>
            <person name="Van Belleghem S.M."/>
            <person name="Kostlbacher S."/>
            <person name="Vangestel C."/>
        </authorList>
    </citation>
    <scope>NUCLEOTIDE SEQUENCE [LARGE SCALE GENOMIC DNA]</scope>
    <source>
        <strain evidence="7">W744_W776</strain>
    </source>
</reference>
<dbReference type="InterPro" id="IPR013604">
    <property type="entry name" value="7TM_chemorcpt"/>
</dbReference>